<comment type="caution">
    <text evidence="1">The sequence shown here is derived from an EMBL/GenBank/DDBJ whole genome shotgun (WGS) entry which is preliminary data.</text>
</comment>
<organism evidence="1 2">
    <name type="scientific">Cichorium intybus</name>
    <name type="common">Chicory</name>
    <dbReference type="NCBI Taxonomy" id="13427"/>
    <lineage>
        <taxon>Eukaryota</taxon>
        <taxon>Viridiplantae</taxon>
        <taxon>Streptophyta</taxon>
        <taxon>Embryophyta</taxon>
        <taxon>Tracheophyta</taxon>
        <taxon>Spermatophyta</taxon>
        <taxon>Magnoliopsida</taxon>
        <taxon>eudicotyledons</taxon>
        <taxon>Gunneridae</taxon>
        <taxon>Pentapetalae</taxon>
        <taxon>asterids</taxon>
        <taxon>campanulids</taxon>
        <taxon>Asterales</taxon>
        <taxon>Asteraceae</taxon>
        <taxon>Cichorioideae</taxon>
        <taxon>Cichorieae</taxon>
        <taxon>Cichoriinae</taxon>
        <taxon>Cichorium</taxon>
    </lineage>
</organism>
<accession>A0ACB9DYU8</accession>
<dbReference type="Proteomes" id="UP001055811">
    <property type="component" value="Linkage Group LG04"/>
</dbReference>
<sequence length="282" mass="31174">MLPYKKKSSSPLPEGKKTASHSHSTGTTTQTHETKSSANSSGLDNLLQLCGQSSKSTFLEVMSMYSNRSSISKHGEGRYGEVFTDGQNVFKSVAVQNGLLVKDYEKQLEALFAEAKISQTLNTLRTESEHNFCSTFIKTSRICVCSGPYTDDLKRAKEKWDIEHNSRNSMSLGGQSFVVFAQENGGQDLKSFKLLSFKEAQSVLAQVTIALAVAEAAFEFEHRDLHWENIVLNRNSSETMSFVLDGEKKDVKTYGVVASIIDFTFSRIKIPPSSNGKDVVSL</sequence>
<gene>
    <name evidence="1" type="ORF">L2E82_22833</name>
</gene>
<reference evidence="2" key="1">
    <citation type="journal article" date="2022" name="Mol. Ecol. Resour.">
        <title>The genomes of chicory, endive, great burdock and yacon provide insights into Asteraceae palaeo-polyploidization history and plant inulin production.</title>
        <authorList>
            <person name="Fan W."/>
            <person name="Wang S."/>
            <person name="Wang H."/>
            <person name="Wang A."/>
            <person name="Jiang F."/>
            <person name="Liu H."/>
            <person name="Zhao H."/>
            <person name="Xu D."/>
            <person name="Zhang Y."/>
        </authorList>
    </citation>
    <scope>NUCLEOTIDE SEQUENCE [LARGE SCALE GENOMIC DNA]</scope>
    <source>
        <strain evidence="2">cv. Punajuju</strain>
    </source>
</reference>
<evidence type="ECO:0000313" key="2">
    <source>
        <dbReference type="Proteomes" id="UP001055811"/>
    </source>
</evidence>
<evidence type="ECO:0000313" key="1">
    <source>
        <dbReference type="EMBL" id="KAI3751742.1"/>
    </source>
</evidence>
<dbReference type="EMBL" id="CM042012">
    <property type="protein sequence ID" value="KAI3751742.1"/>
    <property type="molecule type" value="Genomic_DNA"/>
</dbReference>
<reference evidence="1 2" key="2">
    <citation type="journal article" date="2022" name="Mol. Ecol. Resour.">
        <title>The genomes of chicory, endive, great burdock and yacon provide insights into Asteraceae paleo-polyploidization history and plant inulin production.</title>
        <authorList>
            <person name="Fan W."/>
            <person name="Wang S."/>
            <person name="Wang H."/>
            <person name="Wang A."/>
            <person name="Jiang F."/>
            <person name="Liu H."/>
            <person name="Zhao H."/>
            <person name="Xu D."/>
            <person name="Zhang Y."/>
        </authorList>
    </citation>
    <scope>NUCLEOTIDE SEQUENCE [LARGE SCALE GENOMIC DNA]</scope>
    <source>
        <strain evidence="2">cv. Punajuju</strain>
        <tissue evidence="1">Leaves</tissue>
    </source>
</reference>
<name>A0ACB9DYU8_CICIN</name>
<protein>
    <submittedName>
        <fullName evidence="1">Uncharacterized protein</fullName>
    </submittedName>
</protein>
<keyword evidence="2" id="KW-1185">Reference proteome</keyword>
<proteinExistence type="predicted"/>